<feature type="compositionally biased region" description="Polar residues" evidence="12">
    <location>
        <begin position="395"/>
        <end position="414"/>
    </location>
</feature>
<dbReference type="AlphaFoldDB" id="A0AA41MSR3"/>
<evidence type="ECO:0000313" key="15">
    <source>
        <dbReference type="EMBL" id="MBZ3877460.1"/>
    </source>
</evidence>
<evidence type="ECO:0000256" key="1">
    <source>
        <dbReference type="ARBA" id="ARBA00004123"/>
    </source>
</evidence>
<keyword evidence="8" id="KW-0805">Transcription regulation</keyword>
<dbReference type="Gene3D" id="2.170.270.10">
    <property type="entry name" value="SET domain"/>
    <property type="match status" value="1"/>
</dbReference>
<dbReference type="SMART" id="SM01114">
    <property type="entry name" value="CXC"/>
    <property type="match status" value="1"/>
</dbReference>
<dbReference type="SUPFAM" id="SSF82199">
    <property type="entry name" value="SET domain"/>
    <property type="match status" value="1"/>
</dbReference>
<evidence type="ECO:0000256" key="6">
    <source>
        <dbReference type="ARBA" id="ARBA00022691"/>
    </source>
</evidence>
<dbReference type="GO" id="GO:0097421">
    <property type="term" value="P:liver regeneration"/>
    <property type="evidence" value="ECO:0007669"/>
    <property type="project" value="UniProtKB-ARBA"/>
</dbReference>
<keyword evidence="6" id="KW-0949">S-adenosyl-L-methionine</keyword>
<feature type="domain" description="SET" evidence="13">
    <location>
        <begin position="615"/>
        <end position="730"/>
    </location>
</feature>
<feature type="region of interest" description="Disordered" evidence="12">
    <location>
        <begin position="188"/>
        <end position="228"/>
    </location>
</feature>
<dbReference type="InterPro" id="IPR045318">
    <property type="entry name" value="EZH1/2-like"/>
</dbReference>
<feature type="domain" description="CXC" evidence="14">
    <location>
        <begin position="506"/>
        <end position="608"/>
    </location>
</feature>
<evidence type="ECO:0000256" key="8">
    <source>
        <dbReference type="ARBA" id="ARBA00023015"/>
    </source>
</evidence>
<comment type="subcellular location">
    <subcellularLocation>
        <location evidence="1">Nucleus</location>
    </subcellularLocation>
</comment>
<comment type="catalytic activity">
    <reaction evidence="11">
        <text>L-lysyl(27)-[histone H3] + 3 S-adenosyl-L-methionine = N(6),N(6),N(6)-trimethyl-L-lysyl(27)-[histone H3] + 3 S-adenosyl-L-homocysteine + 3 H(+)</text>
        <dbReference type="Rhea" id="RHEA:60292"/>
        <dbReference type="Rhea" id="RHEA-COMP:15535"/>
        <dbReference type="Rhea" id="RHEA-COMP:15548"/>
        <dbReference type="ChEBI" id="CHEBI:15378"/>
        <dbReference type="ChEBI" id="CHEBI:29969"/>
        <dbReference type="ChEBI" id="CHEBI:57856"/>
        <dbReference type="ChEBI" id="CHEBI:59789"/>
        <dbReference type="ChEBI" id="CHEBI:61961"/>
        <dbReference type="EC" id="2.1.1.356"/>
    </reaction>
</comment>
<feature type="non-terminal residue" evidence="15">
    <location>
        <position position="1"/>
    </location>
</feature>
<dbReference type="Pfam" id="PF21358">
    <property type="entry name" value="Ezh2_MCSS"/>
    <property type="match status" value="1"/>
</dbReference>
<dbReference type="InterPro" id="IPR021654">
    <property type="entry name" value="EZH1/EZH2"/>
</dbReference>
<dbReference type="GO" id="GO:0140951">
    <property type="term" value="F:histone H3K27 trimethyltransferase activity"/>
    <property type="evidence" value="ECO:0007669"/>
    <property type="project" value="UniProtKB-EC"/>
</dbReference>
<dbReference type="GO" id="GO:0003714">
    <property type="term" value="F:transcription corepressor activity"/>
    <property type="evidence" value="ECO:0007669"/>
    <property type="project" value="UniProtKB-ARBA"/>
</dbReference>
<evidence type="ECO:0000256" key="9">
    <source>
        <dbReference type="ARBA" id="ARBA00023163"/>
    </source>
</evidence>
<dbReference type="InterPro" id="IPR048358">
    <property type="entry name" value="EZH1/2_MCSS"/>
</dbReference>
<evidence type="ECO:0000313" key="16">
    <source>
        <dbReference type="Proteomes" id="UP001166674"/>
    </source>
</evidence>
<dbReference type="GO" id="GO:0032259">
    <property type="term" value="P:methylation"/>
    <property type="evidence" value="ECO:0007669"/>
    <property type="project" value="UniProtKB-KW"/>
</dbReference>
<dbReference type="InterPro" id="IPR001214">
    <property type="entry name" value="SET_dom"/>
</dbReference>
<dbReference type="PANTHER" id="PTHR45747:SF1">
    <property type="entry name" value="HISTONE-LYSINE N-METHYLTRANSFERASE EZH1"/>
    <property type="match status" value="1"/>
</dbReference>
<evidence type="ECO:0000256" key="2">
    <source>
        <dbReference type="ARBA" id="ARBA00012186"/>
    </source>
</evidence>
<dbReference type="Pfam" id="PF00856">
    <property type="entry name" value="SET"/>
    <property type="match status" value="1"/>
</dbReference>
<accession>A0AA41MSR3</accession>
<sequence>MDIPNPPTSKCITYWKRKVKSEYMRLRQLKRLQANMGAKALYVANFAKVQEKTQILNEEWKKLRVQPVQSMKPVSGHPFLKKCTIESIFPGFASQHMLMRSLNTVALVPIMYSWSPLQQNFMVEDETVLCNIPYMGDEVKEEDETFIEELINNYDGKVHGEEEMIPGSVLISDAVFLELVDALNQYSDEEEEGHNDTSDGKQDDSKEDLPITRKRKRHAIEGNKKTSKKQFPNDMIFSAIASMFPENGVPDDMKERYRELTEMSDPNALPPQCTPNIDGPNAKSVQREQSLHSFHTLFCRRCFKYDCFLHPFHATPNVYKRKNKEIKIEPEPCGTDCFLLLEGAKEYAMLHNPRSKCSGRRRRRHHVVSASCSNTSASAVAETKEGDSDRDTGNDWASSSSEANSRCQTPTKQKASPAPPQLCVVEAPSEPVEWTGAEESLFRVFHGTYFNNFCSIARLLGTKTCKQVFQFAVKESLILKLPTDELMNPSQKKKRKHRQGLWAAHCRKIQLKKDNSSTQVYNYQPCDHPDRPCDSTCPCIMTQNFCEKFCQCNPDCQNRFPGCRCKTQCNTKQCPCYLAVRECDPDLCLTCGASEHWDCKVVSCKNCSIQRGLKKHLLLAPSDVAGWGTFIKESVQKNEFISEYCGELISQDEADRRGKVYDKYMSSFLFNLNNDFVVDATRKGNKIRFANHSVNPNCYAKVVMVNGDHRIGIFAKRAIQAGEELFFDYRYSQADALKYVGIERETDVL</sequence>
<keyword evidence="10" id="KW-0539">Nucleus</keyword>
<reference evidence="15" key="1">
    <citation type="submission" date="2020-03" db="EMBL/GenBank/DDBJ databases">
        <title>Studies in the Genomics of Life Span.</title>
        <authorList>
            <person name="Glass D."/>
        </authorList>
    </citation>
    <scope>NUCLEOTIDE SEQUENCE</scope>
    <source>
        <strain evidence="15">SUZIE</strain>
        <tissue evidence="15">Muscle</tissue>
    </source>
</reference>
<dbReference type="InterPro" id="IPR033467">
    <property type="entry name" value="Tesmin/TSO1-like_CXC"/>
</dbReference>
<organism evidence="15 16">
    <name type="scientific">Sciurus carolinensis</name>
    <name type="common">Eastern gray squirrel</name>
    <dbReference type="NCBI Taxonomy" id="30640"/>
    <lineage>
        <taxon>Eukaryota</taxon>
        <taxon>Metazoa</taxon>
        <taxon>Chordata</taxon>
        <taxon>Craniata</taxon>
        <taxon>Vertebrata</taxon>
        <taxon>Euteleostomi</taxon>
        <taxon>Mammalia</taxon>
        <taxon>Eutheria</taxon>
        <taxon>Euarchontoglires</taxon>
        <taxon>Glires</taxon>
        <taxon>Rodentia</taxon>
        <taxon>Sciuromorpha</taxon>
        <taxon>Sciuridae</taxon>
        <taxon>Sciurinae</taxon>
        <taxon>Sciurini</taxon>
        <taxon>Sciurus</taxon>
    </lineage>
</organism>
<keyword evidence="3" id="KW-0678">Repressor</keyword>
<dbReference type="CDD" id="cd19217">
    <property type="entry name" value="SET_EZH1"/>
    <property type="match status" value="1"/>
</dbReference>
<dbReference type="GO" id="GO:1904772">
    <property type="term" value="P:response to tetrachloromethane"/>
    <property type="evidence" value="ECO:0007669"/>
    <property type="project" value="UniProtKB-ARBA"/>
</dbReference>
<dbReference type="Pfam" id="PF11616">
    <property type="entry name" value="EZH2_WD-Binding"/>
    <property type="match status" value="1"/>
</dbReference>
<dbReference type="InterPro" id="IPR001005">
    <property type="entry name" value="SANT/Myb"/>
</dbReference>
<evidence type="ECO:0000256" key="10">
    <source>
        <dbReference type="ARBA" id="ARBA00023242"/>
    </source>
</evidence>
<evidence type="ECO:0000256" key="12">
    <source>
        <dbReference type="SAM" id="MobiDB-lite"/>
    </source>
</evidence>
<dbReference type="PANTHER" id="PTHR45747">
    <property type="entry name" value="HISTONE-LYSINE N-METHYLTRANSFERASE E(Z)"/>
    <property type="match status" value="1"/>
</dbReference>
<evidence type="ECO:0000259" key="14">
    <source>
        <dbReference type="PROSITE" id="PS51633"/>
    </source>
</evidence>
<dbReference type="InterPro" id="IPR041355">
    <property type="entry name" value="Pre-SET_CXC"/>
</dbReference>
<protein>
    <recommendedName>
        <fullName evidence="2">[histone H3]-lysine(27) N-trimethyltransferase</fullName>
        <ecNumber evidence="2">2.1.1.356</ecNumber>
    </recommendedName>
</protein>
<evidence type="ECO:0000259" key="13">
    <source>
        <dbReference type="PROSITE" id="PS50280"/>
    </source>
</evidence>
<dbReference type="Pfam" id="PF18264">
    <property type="entry name" value="preSET_CXC"/>
    <property type="match status" value="1"/>
</dbReference>
<keyword evidence="4" id="KW-0489">Methyltransferase</keyword>
<keyword evidence="5" id="KW-0808">Transferase</keyword>
<dbReference type="SMART" id="SM00317">
    <property type="entry name" value="SET"/>
    <property type="match status" value="1"/>
</dbReference>
<feature type="region of interest" description="Disordered" evidence="12">
    <location>
        <begin position="368"/>
        <end position="421"/>
    </location>
</feature>
<feature type="compositionally biased region" description="Basic and acidic residues" evidence="12">
    <location>
        <begin position="194"/>
        <end position="211"/>
    </location>
</feature>
<keyword evidence="16" id="KW-1185">Reference proteome</keyword>
<dbReference type="EC" id="2.1.1.356" evidence="2"/>
<dbReference type="InterPro" id="IPR044438">
    <property type="entry name" value="EZH1_SET"/>
</dbReference>
<comment type="caution">
    <text evidence="15">The sequence shown here is derived from an EMBL/GenBank/DDBJ whole genome shotgun (WGS) entry which is preliminary data.</text>
</comment>
<dbReference type="GO" id="GO:0140718">
    <property type="term" value="P:facultative heterochromatin formation"/>
    <property type="evidence" value="ECO:0007669"/>
    <property type="project" value="UniProtKB-ARBA"/>
</dbReference>
<evidence type="ECO:0000256" key="7">
    <source>
        <dbReference type="ARBA" id="ARBA00022853"/>
    </source>
</evidence>
<evidence type="ECO:0000256" key="11">
    <source>
        <dbReference type="ARBA" id="ARBA00048568"/>
    </source>
</evidence>
<keyword evidence="7" id="KW-0156">Chromatin regulator</keyword>
<dbReference type="GO" id="GO:0035098">
    <property type="term" value="C:ESC/E(Z) complex"/>
    <property type="evidence" value="ECO:0007669"/>
    <property type="project" value="TreeGrafter"/>
</dbReference>
<dbReference type="SMART" id="SM00717">
    <property type="entry name" value="SANT"/>
    <property type="match status" value="2"/>
</dbReference>
<dbReference type="GO" id="GO:0003682">
    <property type="term" value="F:chromatin binding"/>
    <property type="evidence" value="ECO:0007669"/>
    <property type="project" value="TreeGrafter"/>
</dbReference>
<name>A0AA41MSR3_SCICA</name>
<dbReference type="InterPro" id="IPR046341">
    <property type="entry name" value="SET_dom_sf"/>
</dbReference>
<dbReference type="Proteomes" id="UP001166674">
    <property type="component" value="Unassembled WGS sequence"/>
</dbReference>
<evidence type="ECO:0000256" key="4">
    <source>
        <dbReference type="ARBA" id="ARBA00022603"/>
    </source>
</evidence>
<gene>
    <name evidence="15" type="ORF">SUZIE_143220</name>
</gene>
<dbReference type="Pfam" id="PF18118">
    <property type="entry name" value="PRC2_HTH_1"/>
    <property type="match status" value="1"/>
</dbReference>
<keyword evidence="9" id="KW-0804">Transcription</keyword>
<dbReference type="CDD" id="cd00167">
    <property type="entry name" value="SANT"/>
    <property type="match status" value="1"/>
</dbReference>
<feature type="compositionally biased region" description="Basic and acidic residues" evidence="12">
    <location>
        <begin position="382"/>
        <end position="393"/>
    </location>
</feature>
<dbReference type="InterPro" id="IPR041343">
    <property type="entry name" value="PRC2_HTH_1"/>
</dbReference>
<evidence type="ECO:0000256" key="5">
    <source>
        <dbReference type="ARBA" id="ARBA00022679"/>
    </source>
</evidence>
<dbReference type="GO" id="GO:0036333">
    <property type="term" value="P:hepatocyte homeostasis"/>
    <property type="evidence" value="ECO:0007669"/>
    <property type="project" value="UniProtKB-ARBA"/>
</dbReference>
<dbReference type="InterPro" id="IPR026489">
    <property type="entry name" value="CXC_dom"/>
</dbReference>
<evidence type="ECO:0000256" key="3">
    <source>
        <dbReference type="ARBA" id="ARBA00022491"/>
    </source>
</evidence>
<dbReference type="PROSITE" id="PS51633">
    <property type="entry name" value="CXC"/>
    <property type="match status" value="1"/>
</dbReference>
<dbReference type="EMBL" id="JAATJV010297362">
    <property type="protein sequence ID" value="MBZ3877460.1"/>
    <property type="molecule type" value="Genomic_DNA"/>
</dbReference>
<dbReference type="PROSITE" id="PS50280">
    <property type="entry name" value="SET"/>
    <property type="match status" value="1"/>
</dbReference>
<dbReference type="FunFam" id="2.170.270.10:FF:000001">
    <property type="entry name" value="Putative histone-lysine N-methyltransferase EZH2"/>
    <property type="match status" value="1"/>
</dbReference>
<proteinExistence type="predicted"/>